<dbReference type="InterPro" id="IPR000595">
    <property type="entry name" value="cNMP-bd_dom"/>
</dbReference>
<evidence type="ECO:0000256" key="2">
    <source>
        <dbReference type="PROSITE-ProRule" id="PRU00703"/>
    </source>
</evidence>
<dbReference type="Pfam" id="PF00027">
    <property type="entry name" value="cNMP_binding"/>
    <property type="match status" value="1"/>
</dbReference>
<protein>
    <submittedName>
        <fullName evidence="5">Cyclic nucleotide-binding/CBS domain-containing protein</fullName>
    </submittedName>
</protein>
<dbReference type="CDD" id="cd00038">
    <property type="entry name" value="CAP_ED"/>
    <property type="match status" value="1"/>
</dbReference>
<dbReference type="InterPro" id="IPR046342">
    <property type="entry name" value="CBS_dom_sf"/>
</dbReference>
<dbReference type="Gene3D" id="3.10.580.10">
    <property type="entry name" value="CBS-domain"/>
    <property type="match status" value="1"/>
</dbReference>
<dbReference type="InterPro" id="IPR000644">
    <property type="entry name" value="CBS_dom"/>
</dbReference>
<comment type="caution">
    <text evidence="5">The sequence shown here is derived from an EMBL/GenBank/DDBJ whole genome shotgun (WGS) entry which is preliminary data.</text>
</comment>
<dbReference type="Pfam" id="PF00571">
    <property type="entry name" value="CBS"/>
    <property type="match status" value="2"/>
</dbReference>
<dbReference type="SUPFAM" id="SSF51206">
    <property type="entry name" value="cAMP-binding domain-like"/>
    <property type="match status" value="1"/>
</dbReference>
<evidence type="ECO:0000313" key="5">
    <source>
        <dbReference type="EMBL" id="RAU16575.1"/>
    </source>
</evidence>
<dbReference type="OrthoDB" id="9808528at2"/>
<evidence type="ECO:0000313" key="6">
    <source>
        <dbReference type="Proteomes" id="UP000250744"/>
    </source>
</evidence>
<keyword evidence="1 2" id="KW-0129">CBS domain</keyword>
<reference evidence="5 6" key="1">
    <citation type="submission" date="2018-06" db="EMBL/GenBank/DDBJ databases">
        <title>Nitrincola tibetense sp. nov., isolated from Lake XuguoCo on Tibetan Plateau.</title>
        <authorList>
            <person name="Xing P."/>
        </authorList>
    </citation>
    <scope>NUCLEOTIDE SEQUENCE [LARGE SCALE GENOMIC DNA]</scope>
    <source>
        <strain evidence="6">xg18</strain>
    </source>
</reference>
<dbReference type="PANTHER" id="PTHR43080:SF2">
    <property type="entry name" value="CBS DOMAIN-CONTAINING PROTEIN"/>
    <property type="match status" value="1"/>
</dbReference>
<dbReference type="PROSITE" id="PS51371">
    <property type="entry name" value="CBS"/>
    <property type="match status" value="1"/>
</dbReference>
<dbReference type="AlphaFoldDB" id="A0A364NI65"/>
<feature type="domain" description="Cyclic nucleotide-binding" evidence="3">
    <location>
        <begin position="11"/>
        <end position="86"/>
    </location>
</feature>
<dbReference type="Proteomes" id="UP000250744">
    <property type="component" value="Unassembled WGS sequence"/>
</dbReference>
<dbReference type="Gene3D" id="2.60.120.10">
    <property type="entry name" value="Jelly Rolls"/>
    <property type="match status" value="1"/>
</dbReference>
<organism evidence="5 6">
    <name type="scientific">Nitrincola tibetensis</name>
    <dbReference type="NCBI Taxonomy" id="2219697"/>
    <lineage>
        <taxon>Bacteria</taxon>
        <taxon>Pseudomonadati</taxon>
        <taxon>Pseudomonadota</taxon>
        <taxon>Gammaproteobacteria</taxon>
        <taxon>Oceanospirillales</taxon>
        <taxon>Oceanospirillaceae</taxon>
        <taxon>Nitrincola</taxon>
    </lineage>
</organism>
<dbReference type="SMART" id="SM00116">
    <property type="entry name" value="CBS"/>
    <property type="match status" value="2"/>
</dbReference>
<accession>A0A364NI65</accession>
<sequence>MPDSFKMDNLPFSLLDEREQALLRSHLDITYFQKGEAIIEAGTAPEGLYVILKGRVGESDLGETLATGEVVSSNVFVHYQDEDYFGGWSALNGKAIHNFIAVDETICHLLPTKTLLELISSNHLFADYFQQNLTAKREIVAQHGQSQDMAEFMLARIDDGTIREPLIVLEGTSIFEATRLMREMKADCVLAKKGNRYGMVTGTDLLDAVVINQLPLDSDVSDIASYRLITIDPQDYLFNALIMMTQQQIERVVVMKDSQVLVGIVELTDVLSHFSSHSHVIGLRVERAQTIADLRDASRGLTELIKALISTGVKIRFTMELLAAMNGRILSKLFDLTIPQDMRPHVCLIVMGSEGRGEQIMKTDQDNGLIFRDGLEWPKMHEVMKQFSETLMSFGFPPCPGNIMVSNPEWVNSTEDWANKLSRWSQKFDGESVMKLAIAVDGKPVAGNVALFKVARNAFLRSIRNNEIFFSHFAKASLDFNTPLTFFGKLKDKGSLDIKKGGVFPIVHGIRTMALEHKILETNTFKRMELLMEKGELPKALGANLSEALSLFVQLRLKQQIDRVQASESGVDDTPNAIDLQKLNKLERELLRDALSIVKDFKKFLTNRYHIGT</sequence>
<gene>
    <name evidence="5" type="ORF">DN062_17570</name>
</gene>
<evidence type="ECO:0000259" key="3">
    <source>
        <dbReference type="PROSITE" id="PS50042"/>
    </source>
</evidence>
<dbReference type="InterPro" id="IPR051257">
    <property type="entry name" value="Diverse_CBS-Domain"/>
</dbReference>
<dbReference type="PROSITE" id="PS50042">
    <property type="entry name" value="CNMP_BINDING_3"/>
    <property type="match status" value="1"/>
</dbReference>
<dbReference type="SUPFAM" id="SSF54631">
    <property type="entry name" value="CBS-domain pair"/>
    <property type="match status" value="1"/>
</dbReference>
<name>A0A364NI65_9GAMM</name>
<dbReference type="InterPro" id="IPR018821">
    <property type="entry name" value="DUF294_put_nucleoTrafse_sb-bd"/>
</dbReference>
<dbReference type="Pfam" id="PF10335">
    <property type="entry name" value="DUF294_C"/>
    <property type="match status" value="1"/>
</dbReference>
<dbReference type="InterPro" id="IPR005105">
    <property type="entry name" value="GlnD_Uridyltrans_N"/>
</dbReference>
<dbReference type="EMBL" id="QKRX01000021">
    <property type="protein sequence ID" value="RAU16575.1"/>
    <property type="molecule type" value="Genomic_DNA"/>
</dbReference>
<feature type="domain" description="CBS" evidence="4">
    <location>
        <begin position="224"/>
        <end position="281"/>
    </location>
</feature>
<dbReference type="InterPro" id="IPR018490">
    <property type="entry name" value="cNMP-bd_dom_sf"/>
</dbReference>
<dbReference type="RefSeq" id="WP_112160601.1">
    <property type="nucleotide sequence ID" value="NZ_QKRX01000021.1"/>
</dbReference>
<keyword evidence="6" id="KW-1185">Reference proteome</keyword>
<evidence type="ECO:0000256" key="1">
    <source>
        <dbReference type="ARBA" id="ARBA00023122"/>
    </source>
</evidence>
<dbReference type="GO" id="GO:0008773">
    <property type="term" value="F:[protein-PII] uridylyltransferase activity"/>
    <property type="evidence" value="ECO:0007669"/>
    <property type="project" value="InterPro"/>
</dbReference>
<dbReference type="PANTHER" id="PTHR43080">
    <property type="entry name" value="CBS DOMAIN-CONTAINING PROTEIN CBSX3, MITOCHONDRIAL"/>
    <property type="match status" value="1"/>
</dbReference>
<dbReference type="InterPro" id="IPR014710">
    <property type="entry name" value="RmlC-like_jellyroll"/>
</dbReference>
<dbReference type="CDD" id="cd05401">
    <property type="entry name" value="NT_GlnE_GlnD_like"/>
    <property type="match status" value="1"/>
</dbReference>
<evidence type="ECO:0000259" key="4">
    <source>
        <dbReference type="PROSITE" id="PS51371"/>
    </source>
</evidence>
<dbReference type="Pfam" id="PF03445">
    <property type="entry name" value="DUF294"/>
    <property type="match status" value="1"/>
</dbReference>
<proteinExistence type="predicted"/>